<accession>A0A6C0AWS9</accession>
<organism evidence="1">
    <name type="scientific">viral metagenome</name>
    <dbReference type="NCBI Taxonomy" id="1070528"/>
    <lineage>
        <taxon>unclassified sequences</taxon>
        <taxon>metagenomes</taxon>
        <taxon>organismal metagenomes</taxon>
    </lineage>
</organism>
<protein>
    <recommendedName>
        <fullName evidence="2">Glycosyltransferase</fullName>
    </recommendedName>
</protein>
<sequence length="260" mass="30786">MTKQNKHKIGLLIPTTSKGRDSWATVKDTYLFNLTLKTFLLTQNKEHEYIFYIGIDADDRIFSKPNYQEEIHRFKNAFKNVDYQFIIMKNIKKGHLTVMWNVLFQKAYDQGCEYFFQCGDDINFRTQNWVNDSINKLKQHNGIGITGPINNNPQILTQCMVSRKHMEIFGWFFPVEIINWCCDDWYNIVYQPQFFFPLGNHFCSNDGGAPRYDINNDKKFKGTQNKFIENIQKLRNDTRILAQKHKEILLNYLACLNAVH</sequence>
<reference evidence="1" key="1">
    <citation type="journal article" date="2020" name="Nature">
        <title>Giant virus diversity and host interactions through global metagenomics.</title>
        <authorList>
            <person name="Schulz F."/>
            <person name="Roux S."/>
            <person name="Paez-Espino D."/>
            <person name="Jungbluth S."/>
            <person name="Walsh D.A."/>
            <person name="Denef V.J."/>
            <person name="McMahon K.D."/>
            <person name="Konstantinidis K.T."/>
            <person name="Eloe-Fadrosh E.A."/>
            <person name="Kyrpides N.C."/>
            <person name="Woyke T."/>
        </authorList>
    </citation>
    <scope>NUCLEOTIDE SEQUENCE</scope>
    <source>
        <strain evidence="1">GVMAG-S-ERX556022-25</strain>
    </source>
</reference>
<evidence type="ECO:0008006" key="2">
    <source>
        <dbReference type="Google" id="ProtNLM"/>
    </source>
</evidence>
<dbReference type="AlphaFoldDB" id="A0A6C0AWS9"/>
<name>A0A6C0AWS9_9ZZZZ</name>
<proteinExistence type="predicted"/>
<evidence type="ECO:0000313" key="1">
    <source>
        <dbReference type="EMBL" id="QHS84387.1"/>
    </source>
</evidence>
<dbReference type="EMBL" id="MN738808">
    <property type="protein sequence ID" value="QHS84387.1"/>
    <property type="molecule type" value="Genomic_DNA"/>
</dbReference>